<evidence type="ECO:0000259" key="1">
    <source>
        <dbReference type="Pfam" id="PF00078"/>
    </source>
</evidence>
<dbReference type="InterPro" id="IPR000477">
    <property type="entry name" value="RT_dom"/>
</dbReference>
<dbReference type="Gene3D" id="2.40.70.10">
    <property type="entry name" value="Acid Proteases"/>
    <property type="match status" value="1"/>
</dbReference>
<dbReference type="PANTHER" id="PTHR24559">
    <property type="entry name" value="TRANSPOSON TY3-I GAG-POL POLYPROTEIN"/>
    <property type="match status" value="1"/>
</dbReference>
<gene>
    <name evidence="3" type="ORF">CR513_48697</name>
</gene>
<evidence type="ECO:0000313" key="4">
    <source>
        <dbReference type="Proteomes" id="UP000257109"/>
    </source>
</evidence>
<dbReference type="AlphaFoldDB" id="A0A371F0S3"/>
<dbReference type="OrthoDB" id="2919534at2759"/>
<evidence type="ECO:0000259" key="2">
    <source>
        <dbReference type="Pfam" id="PF17919"/>
    </source>
</evidence>
<sequence>MILGGSAMMARVSLTRRRGTHDVLTVQARANTTPFPIITFSERDIRYVPPWLDEPMVISVITTEYKIERVLIDQGNFANILYWSTYRKLGLLLASLEECSGTLYEFVGEQVPIKEVIELETTFGEGNHACSIPILYTVVDMDASYNIIMGRPVLNKLGMVVSKLHLCMKYLVGKEIGSVWVDTRVAQCCYEDSLRVGSQSSREMEPAINVLDLDLDPRCQSEHERPLPGEDLKEVQIGPSTTHKTKIGTTLEKEEESRLMLFLLENMDVFAWTPADMPGIDPNFMKRKQGEEKRKAAKDETSKLLATRFIKEVQYPTWLANVVMVKKANGKWRMCTNYTDLNKACPKDPYLLPNIDRLMDKALGFALLSFMDAYSRYNKIRMHPQDKAKTAFIINFEAFCYKVMPFGLKNVGVTYQRLMDKIFKEIIGIDMEVYIDDMVVKFTTAGEHCNTLERVKHQLKLNLKKCFFGVQAGNFLGFILTKRGIETNPEKCQAVINMRSSQSVREVQQLAGRIITLFRFISREEDFLRTKAILAAPPVLTRTTLGIPLLVYISVSDDVVSSIIVQEKEGKQYLVYFTSKVLQSSERRYQKIEKGSSRRHKHLEKTTPLFSRSSELTYPSDKCCESQTWPEGWWHGASSYLSSTSPLKKEVISKLRH</sequence>
<keyword evidence="4" id="KW-1185">Reference proteome</keyword>
<dbReference type="PANTHER" id="PTHR24559:SF444">
    <property type="entry name" value="REVERSE TRANSCRIPTASE DOMAIN-CONTAINING PROTEIN"/>
    <property type="match status" value="1"/>
</dbReference>
<feature type="non-terminal residue" evidence="3">
    <location>
        <position position="1"/>
    </location>
</feature>
<accession>A0A371F0S3</accession>
<dbReference type="Gene3D" id="3.10.10.10">
    <property type="entry name" value="HIV Type 1 Reverse Transcriptase, subunit A, domain 1"/>
    <property type="match status" value="1"/>
</dbReference>
<dbReference type="InterPro" id="IPR041577">
    <property type="entry name" value="RT_RNaseH_2"/>
</dbReference>
<dbReference type="InterPro" id="IPR021109">
    <property type="entry name" value="Peptidase_aspartic_dom_sf"/>
</dbReference>
<name>A0A371F0S3_MUCPR</name>
<dbReference type="Proteomes" id="UP000257109">
    <property type="component" value="Unassembled WGS sequence"/>
</dbReference>
<dbReference type="Pfam" id="PF17919">
    <property type="entry name" value="RT_RNaseH_2"/>
    <property type="match status" value="1"/>
</dbReference>
<dbReference type="InterPro" id="IPR043128">
    <property type="entry name" value="Rev_trsase/Diguanyl_cyclase"/>
</dbReference>
<feature type="domain" description="Reverse transcriptase/retrotransposon-derived protein RNase H-like" evidence="2">
    <location>
        <begin position="524"/>
        <end position="595"/>
    </location>
</feature>
<comment type="caution">
    <text evidence="3">The sequence shown here is derived from an EMBL/GenBank/DDBJ whole genome shotgun (WGS) entry which is preliminary data.</text>
</comment>
<evidence type="ECO:0008006" key="5">
    <source>
        <dbReference type="Google" id="ProtNLM"/>
    </source>
</evidence>
<dbReference type="CDD" id="cd01647">
    <property type="entry name" value="RT_LTR"/>
    <property type="match status" value="1"/>
</dbReference>
<reference evidence="3" key="1">
    <citation type="submission" date="2018-05" db="EMBL/GenBank/DDBJ databases">
        <title>Draft genome of Mucuna pruriens seed.</title>
        <authorList>
            <person name="Nnadi N.E."/>
            <person name="Vos R."/>
            <person name="Hasami M.H."/>
            <person name="Devisetty U.K."/>
            <person name="Aguiy J.C."/>
        </authorList>
    </citation>
    <scope>NUCLEOTIDE SEQUENCE [LARGE SCALE GENOMIC DNA]</scope>
    <source>
        <strain evidence="3">JCA_2017</strain>
    </source>
</reference>
<dbReference type="EMBL" id="QJKJ01011148">
    <property type="protein sequence ID" value="RDX71898.1"/>
    <property type="molecule type" value="Genomic_DNA"/>
</dbReference>
<dbReference type="Gene3D" id="3.30.70.270">
    <property type="match status" value="1"/>
</dbReference>
<organism evidence="3 4">
    <name type="scientific">Mucuna pruriens</name>
    <name type="common">Velvet bean</name>
    <name type="synonym">Dolichos pruriens</name>
    <dbReference type="NCBI Taxonomy" id="157652"/>
    <lineage>
        <taxon>Eukaryota</taxon>
        <taxon>Viridiplantae</taxon>
        <taxon>Streptophyta</taxon>
        <taxon>Embryophyta</taxon>
        <taxon>Tracheophyta</taxon>
        <taxon>Spermatophyta</taxon>
        <taxon>Magnoliopsida</taxon>
        <taxon>eudicotyledons</taxon>
        <taxon>Gunneridae</taxon>
        <taxon>Pentapetalae</taxon>
        <taxon>rosids</taxon>
        <taxon>fabids</taxon>
        <taxon>Fabales</taxon>
        <taxon>Fabaceae</taxon>
        <taxon>Papilionoideae</taxon>
        <taxon>50 kb inversion clade</taxon>
        <taxon>NPAAA clade</taxon>
        <taxon>indigoferoid/millettioid clade</taxon>
        <taxon>Phaseoleae</taxon>
        <taxon>Mucuna</taxon>
    </lineage>
</organism>
<protein>
    <recommendedName>
        <fullName evidence="5">Reverse transcriptase domain-containing protein</fullName>
    </recommendedName>
</protein>
<evidence type="ECO:0000313" key="3">
    <source>
        <dbReference type="EMBL" id="RDX71898.1"/>
    </source>
</evidence>
<dbReference type="Pfam" id="PF00078">
    <property type="entry name" value="RVT_1"/>
    <property type="match status" value="1"/>
</dbReference>
<dbReference type="InterPro" id="IPR043502">
    <property type="entry name" value="DNA/RNA_pol_sf"/>
</dbReference>
<proteinExistence type="predicted"/>
<feature type="domain" description="Reverse transcriptase" evidence="1">
    <location>
        <begin position="325"/>
        <end position="480"/>
    </location>
</feature>
<dbReference type="InterPro" id="IPR053134">
    <property type="entry name" value="RNA-dir_DNA_polymerase"/>
</dbReference>
<dbReference type="SUPFAM" id="SSF56672">
    <property type="entry name" value="DNA/RNA polymerases"/>
    <property type="match status" value="1"/>
</dbReference>